<feature type="compositionally biased region" description="Low complexity" evidence="1">
    <location>
        <begin position="160"/>
        <end position="170"/>
    </location>
</feature>
<reference evidence="2 3" key="1">
    <citation type="submission" date="2020-06" db="EMBL/GenBank/DDBJ databases">
        <authorList>
            <person name="Li R."/>
            <person name="Bekaert M."/>
        </authorList>
    </citation>
    <scope>NUCLEOTIDE SEQUENCE [LARGE SCALE GENOMIC DNA]</scope>
    <source>
        <strain evidence="3">wild</strain>
    </source>
</reference>
<evidence type="ECO:0000256" key="1">
    <source>
        <dbReference type="SAM" id="MobiDB-lite"/>
    </source>
</evidence>
<feature type="region of interest" description="Disordered" evidence="1">
    <location>
        <begin position="141"/>
        <end position="170"/>
    </location>
</feature>
<evidence type="ECO:0000313" key="3">
    <source>
        <dbReference type="Proteomes" id="UP000507470"/>
    </source>
</evidence>
<feature type="compositionally biased region" description="Low complexity" evidence="1">
    <location>
        <begin position="141"/>
        <end position="150"/>
    </location>
</feature>
<name>A0A6J8A4G2_MYTCO</name>
<dbReference type="OrthoDB" id="10533858at2759"/>
<proteinExistence type="predicted"/>
<organism evidence="2 3">
    <name type="scientific">Mytilus coruscus</name>
    <name type="common">Sea mussel</name>
    <dbReference type="NCBI Taxonomy" id="42192"/>
    <lineage>
        <taxon>Eukaryota</taxon>
        <taxon>Metazoa</taxon>
        <taxon>Spiralia</taxon>
        <taxon>Lophotrochozoa</taxon>
        <taxon>Mollusca</taxon>
        <taxon>Bivalvia</taxon>
        <taxon>Autobranchia</taxon>
        <taxon>Pteriomorphia</taxon>
        <taxon>Mytilida</taxon>
        <taxon>Mytiloidea</taxon>
        <taxon>Mytilidae</taxon>
        <taxon>Mytilinae</taxon>
        <taxon>Mytilus</taxon>
    </lineage>
</organism>
<dbReference type="EMBL" id="CACVKT020000584">
    <property type="protein sequence ID" value="CAC5361129.1"/>
    <property type="molecule type" value="Genomic_DNA"/>
</dbReference>
<sequence>MPSDCLLPPYGFDTSSTDLTAVVGSNSTYDSFIPITSLTYIVVGITATTTTARNPLATSCEESRTMTKNGFRVKTRSADGYQFEILIENICTNLNSCGLTCGDCVPTTTLSSKMDTSDISTNAKNTFKTVSIPRLTSTELSDETTTTYTTNQASSEVTGSSSPKATSEESSTIFSNVTNNSVSLYTMACSCVNQTMCFSVD</sequence>
<keyword evidence="3" id="KW-1185">Reference proteome</keyword>
<evidence type="ECO:0000313" key="2">
    <source>
        <dbReference type="EMBL" id="CAC5361129.1"/>
    </source>
</evidence>
<dbReference type="Proteomes" id="UP000507470">
    <property type="component" value="Unassembled WGS sequence"/>
</dbReference>
<dbReference type="AlphaFoldDB" id="A0A6J8A4G2"/>
<protein>
    <submittedName>
        <fullName evidence="2">Uncharacterized protein</fullName>
    </submittedName>
</protein>
<accession>A0A6J8A4G2</accession>
<gene>
    <name evidence="2" type="ORF">MCOR_3359</name>
</gene>